<dbReference type="Proteomes" id="UP000245362">
    <property type="component" value="Unassembled WGS sequence"/>
</dbReference>
<evidence type="ECO:0000259" key="1">
    <source>
        <dbReference type="PROSITE" id="PS50883"/>
    </source>
</evidence>
<gene>
    <name evidence="4" type="ORF">DI392_10680</name>
</gene>
<dbReference type="SUPFAM" id="SSF141868">
    <property type="entry name" value="EAL domain-like"/>
    <property type="match status" value="1"/>
</dbReference>
<dbReference type="AlphaFoldDB" id="A0A2U3B954"/>
<feature type="domain" description="EAL" evidence="1">
    <location>
        <begin position="503"/>
        <end position="758"/>
    </location>
</feature>
<name>A0A2U3B954_9VIBR</name>
<evidence type="ECO:0000313" key="5">
    <source>
        <dbReference type="Proteomes" id="UP000245362"/>
    </source>
</evidence>
<evidence type="ECO:0008006" key="6">
    <source>
        <dbReference type="Google" id="ProtNLM"/>
    </source>
</evidence>
<dbReference type="NCBIfam" id="TIGR00254">
    <property type="entry name" value="GGDEF"/>
    <property type="match status" value="1"/>
</dbReference>
<evidence type="ECO:0000259" key="3">
    <source>
        <dbReference type="PROSITE" id="PS50887"/>
    </source>
</evidence>
<dbReference type="PANTHER" id="PTHR44757">
    <property type="entry name" value="DIGUANYLATE CYCLASE DGCP"/>
    <property type="match status" value="1"/>
</dbReference>
<dbReference type="InterPro" id="IPR003660">
    <property type="entry name" value="HAMP_dom"/>
</dbReference>
<dbReference type="InterPro" id="IPR035919">
    <property type="entry name" value="EAL_sf"/>
</dbReference>
<feature type="domain" description="HAMP" evidence="2">
    <location>
        <begin position="271"/>
        <end position="323"/>
    </location>
</feature>
<comment type="caution">
    <text evidence="4">The sequence shown here is derived from an EMBL/GenBank/DDBJ whole genome shotgun (WGS) entry which is preliminary data.</text>
</comment>
<dbReference type="InterPro" id="IPR029787">
    <property type="entry name" value="Nucleotide_cyclase"/>
</dbReference>
<sequence length="905" mass="103375">MLESVTDKLKYESEYIIKDLEKNVLELGGMTDLFLNSVEVTQLLNESETDLSVMVIESQLSKYIEGFRISFGEVRSFNILDDKKESIYHFNLNDPFATPVLSDNLNVYIDDVAKKIGKKGSVELATTSYELIYNDDGKSLLNIFRTFSPDIPITSNRFPGNVNAYTAVIESYLDVEQRYTELLKGNFDDNVKINFYPRGVVSNFDRDIHHEIKVDKKHIGTVSSDSFLSVTIEIPDEYFLSKMEPYRNTIISVVINISIITFILLKLLIQRQIIRPIVSLTEQVEEAINGGYNLLTKIERKDEVASLNNNYLELFDELNKMAKYDHLTGLTNRKFFNSSIETAINHAERYRTKSALLYIDIDNFKYVNDTFGHHIGDLLLKSFAKKLNQSLRSSELLILRNTDYEISRLAGDEFAVLLMGMPNTDAIAHIAKRVAGLCQNGFDLDGANYDVRLSIGISVCPDDADEAELLLVRADSAMYQVKKKGKNGFQFYSKALDEELKRHALIEEEIKLSLEQETFYLVYMPVFDCRNGRLVGAESLLRSSSELLSTCGPAEFIPIAESSELIRDIDYWVIESSIKKLKELIDKFRFDGTISVNFSAWELKNENFAHDLSLLIKKYSVPACQLELEITETHLIIDNVQHISVLNDIKSLGVHLALDDFGTGYTAFRQLMNYPVDTLKIDRSFIDVIDIDSCEERLLVDIIVELGELYHLNVVAEGVETQHHFDYVRKLGCDRAQGYFLSKPIEWEELVELYQKHTPKLDYVSQRSEHELIFKTTTGSVSVHTDRNLMVIDYRGLITYDLVEYVINSIDMCVPHLTEEKWGALVINDYVYDISDEVKKGINTLVTVCLEHGCIESAYVIKSDEAVKQIKGFRDRANLANNLSEKTFSSVRLAKEYLTEKLKES</sequence>
<dbReference type="SUPFAM" id="SSF55073">
    <property type="entry name" value="Nucleotide cyclase"/>
    <property type="match status" value="1"/>
</dbReference>
<reference evidence="4 5" key="1">
    <citation type="submission" date="2018-05" db="EMBL/GenBank/DDBJ databases">
        <title>Vibrio limimaris sp. nov., isolated from marine sediment.</title>
        <authorList>
            <person name="Li C.-M."/>
        </authorList>
    </citation>
    <scope>NUCLEOTIDE SEQUENCE [LARGE SCALE GENOMIC DNA]</scope>
    <source>
        <strain evidence="4 5">E4404</strain>
    </source>
</reference>
<keyword evidence="5" id="KW-1185">Reference proteome</keyword>
<dbReference type="CDD" id="cd01949">
    <property type="entry name" value="GGDEF"/>
    <property type="match status" value="1"/>
</dbReference>
<dbReference type="PROSITE" id="PS50883">
    <property type="entry name" value="EAL"/>
    <property type="match status" value="1"/>
</dbReference>
<dbReference type="OrthoDB" id="8416215at2"/>
<dbReference type="GO" id="GO:0016020">
    <property type="term" value="C:membrane"/>
    <property type="evidence" value="ECO:0007669"/>
    <property type="project" value="InterPro"/>
</dbReference>
<accession>A0A2U3B954</accession>
<evidence type="ECO:0000313" key="4">
    <source>
        <dbReference type="EMBL" id="PWI33313.1"/>
    </source>
</evidence>
<protein>
    <recommendedName>
        <fullName evidence="6">EAL domain-containing protein</fullName>
    </recommendedName>
</protein>
<dbReference type="PROSITE" id="PS50887">
    <property type="entry name" value="GGDEF"/>
    <property type="match status" value="1"/>
</dbReference>
<dbReference type="RefSeq" id="WP_109319897.1">
    <property type="nucleotide sequence ID" value="NZ_QFWT01000005.1"/>
</dbReference>
<dbReference type="SMART" id="SM00052">
    <property type="entry name" value="EAL"/>
    <property type="match status" value="1"/>
</dbReference>
<dbReference type="EMBL" id="QFWT01000005">
    <property type="protein sequence ID" value="PWI33313.1"/>
    <property type="molecule type" value="Genomic_DNA"/>
</dbReference>
<feature type="domain" description="GGDEF" evidence="3">
    <location>
        <begin position="352"/>
        <end position="494"/>
    </location>
</feature>
<dbReference type="InterPro" id="IPR052155">
    <property type="entry name" value="Biofilm_reg_signaling"/>
</dbReference>
<dbReference type="Gene3D" id="3.20.20.450">
    <property type="entry name" value="EAL domain"/>
    <property type="match status" value="1"/>
</dbReference>
<dbReference type="InterPro" id="IPR001633">
    <property type="entry name" value="EAL_dom"/>
</dbReference>
<dbReference type="Gene3D" id="6.10.340.10">
    <property type="match status" value="1"/>
</dbReference>
<dbReference type="Pfam" id="PF00990">
    <property type="entry name" value="GGDEF"/>
    <property type="match status" value="1"/>
</dbReference>
<organism evidence="4 5">
    <name type="scientific">Vibrio albus</name>
    <dbReference type="NCBI Taxonomy" id="2200953"/>
    <lineage>
        <taxon>Bacteria</taxon>
        <taxon>Pseudomonadati</taxon>
        <taxon>Pseudomonadota</taxon>
        <taxon>Gammaproteobacteria</taxon>
        <taxon>Vibrionales</taxon>
        <taxon>Vibrionaceae</taxon>
        <taxon>Vibrio</taxon>
    </lineage>
</organism>
<dbReference type="InterPro" id="IPR000160">
    <property type="entry name" value="GGDEF_dom"/>
</dbReference>
<dbReference type="GO" id="GO:0007165">
    <property type="term" value="P:signal transduction"/>
    <property type="evidence" value="ECO:0007669"/>
    <property type="project" value="InterPro"/>
</dbReference>
<proteinExistence type="predicted"/>
<dbReference type="Gene3D" id="3.30.70.270">
    <property type="match status" value="1"/>
</dbReference>
<evidence type="ECO:0000259" key="2">
    <source>
        <dbReference type="PROSITE" id="PS50885"/>
    </source>
</evidence>
<dbReference type="InterPro" id="IPR043128">
    <property type="entry name" value="Rev_trsase/Diguanyl_cyclase"/>
</dbReference>
<dbReference type="SMART" id="SM00267">
    <property type="entry name" value="GGDEF"/>
    <property type="match status" value="1"/>
</dbReference>
<dbReference type="Pfam" id="PF00563">
    <property type="entry name" value="EAL"/>
    <property type="match status" value="1"/>
</dbReference>
<dbReference type="PANTHER" id="PTHR44757:SF2">
    <property type="entry name" value="BIOFILM ARCHITECTURE MAINTENANCE PROTEIN MBAA"/>
    <property type="match status" value="1"/>
</dbReference>
<dbReference type="CDD" id="cd01948">
    <property type="entry name" value="EAL"/>
    <property type="match status" value="1"/>
</dbReference>
<dbReference type="PROSITE" id="PS50885">
    <property type="entry name" value="HAMP"/>
    <property type="match status" value="1"/>
</dbReference>